<keyword evidence="5" id="KW-0732">Signal</keyword>
<dbReference type="AlphaFoldDB" id="A0A4R6QG03"/>
<keyword evidence="4" id="KW-0676">Redox-active center</keyword>
<evidence type="ECO:0000256" key="2">
    <source>
        <dbReference type="ARBA" id="ARBA00022748"/>
    </source>
</evidence>
<evidence type="ECO:0000256" key="4">
    <source>
        <dbReference type="ARBA" id="ARBA00023284"/>
    </source>
</evidence>
<sequence length="165" mass="18939">MKQLAIVIITAIMTLSCSNAQNKQFSKEALSKNLIKEDKSNITFSEILKKHNGKVTVIEVWASWCSDCVKAMPKLKELQSNNPEVDFVFISMDKDFEKWQSGIQKHELKGDQYWATDGMKGAFGKSIDLDWIPRYIVVDKDQNVVLYRAIETDFETIQTTLKNLK</sequence>
<dbReference type="InterPro" id="IPR036249">
    <property type="entry name" value="Thioredoxin-like_sf"/>
</dbReference>
<evidence type="ECO:0000313" key="7">
    <source>
        <dbReference type="EMBL" id="TDP60966.1"/>
    </source>
</evidence>
<comment type="subcellular location">
    <subcellularLocation>
        <location evidence="1">Cell envelope</location>
    </subcellularLocation>
</comment>
<dbReference type="CDD" id="cd02966">
    <property type="entry name" value="TlpA_like_family"/>
    <property type="match status" value="1"/>
</dbReference>
<evidence type="ECO:0000259" key="6">
    <source>
        <dbReference type="PROSITE" id="PS51352"/>
    </source>
</evidence>
<gene>
    <name evidence="7" type="ORF">BC748_0571</name>
</gene>
<evidence type="ECO:0000256" key="5">
    <source>
        <dbReference type="SAM" id="SignalP"/>
    </source>
</evidence>
<evidence type="ECO:0000256" key="3">
    <source>
        <dbReference type="ARBA" id="ARBA00023157"/>
    </source>
</evidence>
<evidence type="ECO:0000313" key="8">
    <source>
        <dbReference type="Proteomes" id="UP000295260"/>
    </source>
</evidence>
<evidence type="ECO:0000256" key="1">
    <source>
        <dbReference type="ARBA" id="ARBA00004196"/>
    </source>
</evidence>
<dbReference type="PROSITE" id="PS51352">
    <property type="entry name" value="THIOREDOXIN_2"/>
    <property type="match status" value="1"/>
</dbReference>
<dbReference type="GO" id="GO:0017004">
    <property type="term" value="P:cytochrome complex assembly"/>
    <property type="evidence" value="ECO:0007669"/>
    <property type="project" value="UniProtKB-KW"/>
</dbReference>
<dbReference type="PROSITE" id="PS51257">
    <property type="entry name" value="PROKAR_LIPOPROTEIN"/>
    <property type="match status" value="1"/>
</dbReference>
<proteinExistence type="predicted"/>
<protein>
    <submittedName>
        <fullName evidence="7">Thioredoxin-like protein</fullName>
    </submittedName>
</protein>
<dbReference type="InterPro" id="IPR012336">
    <property type="entry name" value="Thioredoxin-like_fold"/>
</dbReference>
<dbReference type="Proteomes" id="UP000295260">
    <property type="component" value="Unassembled WGS sequence"/>
</dbReference>
<comment type="caution">
    <text evidence="7">The sequence shown here is derived from an EMBL/GenBank/DDBJ whole genome shotgun (WGS) entry which is preliminary data.</text>
</comment>
<feature type="domain" description="Thioredoxin" evidence="6">
    <location>
        <begin position="6"/>
        <end position="165"/>
    </location>
</feature>
<dbReference type="PANTHER" id="PTHR42852">
    <property type="entry name" value="THIOL:DISULFIDE INTERCHANGE PROTEIN DSBE"/>
    <property type="match status" value="1"/>
</dbReference>
<dbReference type="OrthoDB" id="1098640at2"/>
<dbReference type="Pfam" id="PF13905">
    <property type="entry name" value="Thioredoxin_8"/>
    <property type="match status" value="1"/>
</dbReference>
<dbReference type="SUPFAM" id="SSF52833">
    <property type="entry name" value="Thioredoxin-like"/>
    <property type="match status" value="1"/>
</dbReference>
<dbReference type="RefSeq" id="WP_133531921.1">
    <property type="nucleotide sequence ID" value="NZ_SNXR01000011.1"/>
</dbReference>
<name>A0A4R6QG03_9FLAO</name>
<reference evidence="7 8" key="1">
    <citation type="submission" date="2019-03" db="EMBL/GenBank/DDBJ databases">
        <title>Genomic Encyclopedia of Archaeal and Bacterial Type Strains, Phase II (KMG-II): from individual species to whole genera.</title>
        <authorList>
            <person name="Goeker M."/>
        </authorList>
    </citation>
    <scope>NUCLEOTIDE SEQUENCE [LARGE SCALE GENOMIC DNA]</scope>
    <source>
        <strain evidence="7 8">DSM 25687</strain>
    </source>
</reference>
<dbReference type="GO" id="GO:0030313">
    <property type="term" value="C:cell envelope"/>
    <property type="evidence" value="ECO:0007669"/>
    <property type="project" value="UniProtKB-SubCell"/>
</dbReference>
<feature type="chain" id="PRO_5020598103" evidence="5">
    <location>
        <begin position="21"/>
        <end position="165"/>
    </location>
</feature>
<dbReference type="PANTHER" id="PTHR42852:SF6">
    <property type="entry name" value="THIOL:DISULFIDE INTERCHANGE PROTEIN DSBE"/>
    <property type="match status" value="1"/>
</dbReference>
<accession>A0A4R6QG03</accession>
<dbReference type="InterPro" id="IPR013766">
    <property type="entry name" value="Thioredoxin_domain"/>
</dbReference>
<dbReference type="InterPro" id="IPR050553">
    <property type="entry name" value="Thioredoxin_ResA/DsbE_sf"/>
</dbReference>
<organism evidence="7 8">
    <name type="scientific">Flavobacterium dankookense</name>
    <dbReference type="NCBI Taxonomy" id="706186"/>
    <lineage>
        <taxon>Bacteria</taxon>
        <taxon>Pseudomonadati</taxon>
        <taxon>Bacteroidota</taxon>
        <taxon>Flavobacteriia</taxon>
        <taxon>Flavobacteriales</taxon>
        <taxon>Flavobacteriaceae</taxon>
        <taxon>Flavobacterium</taxon>
    </lineage>
</organism>
<keyword evidence="8" id="KW-1185">Reference proteome</keyword>
<dbReference type="EMBL" id="SNXR01000011">
    <property type="protein sequence ID" value="TDP60966.1"/>
    <property type="molecule type" value="Genomic_DNA"/>
</dbReference>
<dbReference type="Gene3D" id="3.40.30.10">
    <property type="entry name" value="Glutaredoxin"/>
    <property type="match status" value="1"/>
</dbReference>
<keyword evidence="2" id="KW-0201">Cytochrome c-type biogenesis</keyword>
<feature type="signal peptide" evidence="5">
    <location>
        <begin position="1"/>
        <end position="20"/>
    </location>
</feature>
<keyword evidence="3" id="KW-1015">Disulfide bond</keyword>